<comment type="caution">
    <text evidence="7">The sequence shown here is derived from an EMBL/GenBank/DDBJ whole genome shotgun (WGS) entry which is preliminary data.</text>
</comment>
<dbReference type="SUPFAM" id="SSF88659">
    <property type="entry name" value="Sigma3 and sigma4 domains of RNA polymerase sigma factors"/>
    <property type="match status" value="1"/>
</dbReference>
<evidence type="ECO:0000313" key="8">
    <source>
        <dbReference type="Proteomes" id="UP001241758"/>
    </source>
</evidence>
<dbReference type="InterPro" id="IPR007627">
    <property type="entry name" value="RNA_pol_sigma70_r2"/>
</dbReference>
<evidence type="ECO:0000256" key="1">
    <source>
        <dbReference type="ARBA" id="ARBA00010641"/>
    </source>
</evidence>
<sequence>MGVKDLADVDDRRLVPLLASDPAALEEFYRRHVRPLTRHVTRRLGDPHDAADVVASTFLAAMESSAAFDAGRGKPIAWLYGIAGNVMAMRWRRGEAESRAVARLHGRRETAQKDDFDRTDDRLDARGRAQPILAALPGLPGSERELLALVVHDQLTVGEAAEVLGIRPGTARMRLARARARLAPRAV</sequence>
<organism evidence="7 8">
    <name type="scientific">Actinoplanes sandaracinus</name>
    <dbReference type="NCBI Taxonomy" id="3045177"/>
    <lineage>
        <taxon>Bacteria</taxon>
        <taxon>Bacillati</taxon>
        <taxon>Actinomycetota</taxon>
        <taxon>Actinomycetes</taxon>
        <taxon>Micromonosporales</taxon>
        <taxon>Micromonosporaceae</taxon>
        <taxon>Actinoplanes</taxon>
    </lineage>
</organism>
<evidence type="ECO:0000259" key="6">
    <source>
        <dbReference type="Pfam" id="PF08281"/>
    </source>
</evidence>
<dbReference type="InterPro" id="IPR013325">
    <property type="entry name" value="RNA_pol_sigma_r2"/>
</dbReference>
<dbReference type="Pfam" id="PF04542">
    <property type="entry name" value="Sigma70_r2"/>
    <property type="match status" value="1"/>
</dbReference>
<dbReference type="InterPro" id="IPR036388">
    <property type="entry name" value="WH-like_DNA-bd_sf"/>
</dbReference>
<dbReference type="PANTHER" id="PTHR43133">
    <property type="entry name" value="RNA POLYMERASE ECF-TYPE SIGMA FACTO"/>
    <property type="match status" value="1"/>
</dbReference>
<dbReference type="InterPro" id="IPR014284">
    <property type="entry name" value="RNA_pol_sigma-70_dom"/>
</dbReference>
<comment type="similarity">
    <text evidence="1">Belongs to the sigma-70 factor family. ECF subfamily.</text>
</comment>
<protein>
    <submittedName>
        <fullName evidence="7">RNA polymerase sigma factor</fullName>
    </submittedName>
</protein>
<dbReference type="Gene3D" id="1.10.1740.10">
    <property type="match status" value="1"/>
</dbReference>
<keyword evidence="4" id="KW-0804">Transcription</keyword>
<dbReference type="Pfam" id="PF08281">
    <property type="entry name" value="Sigma70_r4_2"/>
    <property type="match status" value="1"/>
</dbReference>
<keyword evidence="8" id="KW-1185">Reference proteome</keyword>
<proteinExistence type="inferred from homology"/>
<feature type="domain" description="RNA polymerase sigma-70 region 2" evidence="5">
    <location>
        <begin position="28"/>
        <end position="94"/>
    </location>
</feature>
<keyword evidence="3" id="KW-0731">Sigma factor</keyword>
<dbReference type="InterPro" id="IPR039425">
    <property type="entry name" value="RNA_pol_sigma-70-like"/>
</dbReference>
<reference evidence="7 8" key="1">
    <citation type="submission" date="2023-05" db="EMBL/GenBank/DDBJ databases">
        <title>Actinoplanes sp. NEAU-A12 genome sequencing.</title>
        <authorList>
            <person name="Wang Z.-S."/>
        </authorList>
    </citation>
    <scope>NUCLEOTIDE SEQUENCE [LARGE SCALE GENOMIC DNA]</scope>
    <source>
        <strain evidence="7 8">NEAU-A12</strain>
    </source>
</reference>
<name>A0ABT6X0N0_9ACTN</name>
<feature type="domain" description="RNA polymerase sigma factor 70 region 4 type 2" evidence="6">
    <location>
        <begin position="131"/>
        <end position="182"/>
    </location>
</feature>
<evidence type="ECO:0000313" key="7">
    <source>
        <dbReference type="EMBL" id="MDI6105555.1"/>
    </source>
</evidence>
<dbReference type="Proteomes" id="UP001241758">
    <property type="component" value="Unassembled WGS sequence"/>
</dbReference>
<dbReference type="InterPro" id="IPR013249">
    <property type="entry name" value="RNA_pol_sigma70_r4_t2"/>
</dbReference>
<accession>A0ABT6X0N0</accession>
<gene>
    <name evidence="7" type="ORF">QLQ12_43935</name>
</gene>
<keyword evidence="2" id="KW-0805">Transcription regulation</keyword>
<dbReference type="EMBL" id="JASCTH010000048">
    <property type="protein sequence ID" value="MDI6105555.1"/>
    <property type="molecule type" value="Genomic_DNA"/>
</dbReference>
<dbReference type="NCBIfam" id="TIGR02937">
    <property type="entry name" value="sigma70-ECF"/>
    <property type="match status" value="1"/>
</dbReference>
<dbReference type="InterPro" id="IPR013324">
    <property type="entry name" value="RNA_pol_sigma_r3/r4-like"/>
</dbReference>
<evidence type="ECO:0000259" key="5">
    <source>
        <dbReference type="Pfam" id="PF04542"/>
    </source>
</evidence>
<evidence type="ECO:0000256" key="4">
    <source>
        <dbReference type="ARBA" id="ARBA00023163"/>
    </source>
</evidence>
<dbReference type="PANTHER" id="PTHR43133:SF25">
    <property type="entry name" value="RNA POLYMERASE SIGMA FACTOR RFAY-RELATED"/>
    <property type="match status" value="1"/>
</dbReference>
<dbReference type="SUPFAM" id="SSF88946">
    <property type="entry name" value="Sigma2 domain of RNA polymerase sigma factors"/>
    <property type="match status" value="1"/>
</dbReference>
<evidence type="ECO:0000256" key="3">
    <source>
        <dbReference type="ARBA" id="ARBA00023082"/>
    </source>
</evidence>
<dbReference type="Gene3D" id="1.10.10.10">
    <property type="entry name" value="Winged helix-like DNA-binding domain superfamily/Winged helix DNA-binding domain"/>
    <property type="match status" value="1"/>
</dbReference>
<evidence type="ECO:0000256" key="2">
    <source>
        <dbReference type="ARBA" id="ARBA00023015"/>
    </source>
</evidence>